<name>A0A3B1A8Q4_9ZZZZ</name>
<evidence type="ECO:0000259" key="7">
    <source>
        <dbReference type="PROSITE" id="PS50011"/>
    </source>
</evidence>
<feature type="domain" description="Protein kinase" evidence="7">
    <location>
        <begin position="22"/>
        <end position="282"/>
    </location>
</feature>
<dbReference type="GO" id="GO:0004674">
    <property type="term" value="F:protein serine/threonine kinase activity"/>
    <property type="evidence" value="ECO:0007669"/>
    <property type="project" value="UniProtKB-KW"/>
</dbReference>
<feature type="region of interest" description="Disordered" evidence="5">
    <location>
        <begin position="307"/>
        <end position="332"/>
    </location>
</feature>
<keyword evidence="6" id="KW-1133">Transmembrane helix</keyword>
<dbReference type="PANTHER" id="PTHR43289:SF6">
    <property type="entry name" value="SERINE_THREONINE-PROTEIN KINASE NEKL-3"/>
    <property type="match status" value="1"/>
</dbReference>
<feature type="transmembrane region" description="Helical" evidence="6">
    <location>
        <begin position="351"/>
        <end position="367"/>
    </location>
</feature>
<reference evidence="8" key="1">
    <citation type="submission" date="2018-06" db="EMBL/GenBank/DDBJ databases">
        <authorList>
            <person name="Zhirakovskaya E."/>
        </authorList>
    </citation>
    <scope>NUCLEOTIDE SEQUENCE</scope>
</reference>
<evidence type="ECO:0000256" key="4">
    <source>
        <dbReference type="ARBA" id="ARBA00022840"/>
    </source>
</evidence>
<keyword evidence="3 8" id="KW-0418">Kinase</keyword>
<dbReference type="PROSITE" id="PS00107">
    <property type="entry name" value="PROTEIN_KINASE_ATP"/>
    <property type="match status" value="1"/>
</dbReference>
<accession>A0A3B1A8Q4</accession>
<dbReference type="InterPro" id="IPR000719">
    <property type="entry name" value="Prot_kinase_dom"/>
</dbReference>
<dbReference type="InterPro" id="IPR011990">
    <property type="entry name" value="TPR-like_helical_dom_sf"/>
</dbReference>
<dbReference type="InterPro" id="IPR011009">
    <property type="entry name" value="Kinase-like_dom_sf"/>
</dbReference>
<evidence type="ECO:0000256" key="3">
    <source>
        <dbReference type="ARBA" id="ARBA00022777"/>
    </source>
</evidence>
<dbReference type="Gene3D" id="1.25.40.10">
    <property type="entry name" value="Tetratricopeptide repeat domain"/>
    <property type="match status" value="1"/>
</dbReference>
<dbReference type="PANTHER" id="PTHR43289">
    <property type="entry name" value="MITOGEN-ACTIVATED PROTEIN KINASE KINASE KINASE 20-RELATED"/>
    <property type="match status" value="1"/>
</dbReference>
<proteinExistence type="predicted"/>
<dbReference type="Gene3D" id="3.30.200.20">
    <property type="entry name" value="Phosphorylase Kinase, domain 1"/>
    <property type="match status" value="1"/>
</dbReference>
<dbReference type="PROSITE" id="PS00108">
    <property type="entry name" value="PROTEIN_KINASE_ST"/>
    <property type="match status" value="1"/>
</dbReference>
<keyword evidence="6" id="KW-0812">Transmembrane</keyword>
<dbReference type="InterPro" id="IPR017441">
    <property type="entry name" value="Protein_kinase_ATP_BS"/>
</dbReference>
<organism evidence="8">
    <name type="scientific">hydrothermal vent metagenome</name>
    <dbReference type="NCBI Taxonomy" id="652676"/>
    <lineage>
        <taxon>unclassified sequences</taxon>
        <taxon>metagenomes</taxon>
        <taxon>ecological metagenomes</taxon>
    </lineage>
</organism>
<evidence type="ECO:0000313" key="8">
    <source>
        <dbReference type="EMBL" id="VAW95987.1"/>
    </source>
</evidence>
<dbReference type="Pfam" id="PF00069">
    <property type="entry name" value="Pkinase"/>
    <property type="match status" value="1"/>
</dbReference>
<evidence type="ECO:0000256" key="1">
    <source>
        <dbReference type="ARBA" id="ARBA00022679"/>
    </source>
</evidence>
<dbReference type="EMBL" id="UOFR01000035">
    <property type="protein sequence ID" value="VAW95987.1"/>
    <property type="molecule type" value="Genomic_DNA"/>
</dbReference>
<dbReference type="PROSITE" id="PS50011">
    <property type="entry name" value="PROTEIN_KINASE_DOM"/>
    <property type="match status" value="1"/>
</dbReference>
<evidence type="ECO:0000256" key="2">
    <source>
        <dbReference type="ARBA" id="ARBA00022741"/>
    </source>
</evidence>
<dbReference type="InterPro" id="IPR008271">
    <property type="entry name" value="Ser/Thr_kinase_AS"/>
</dbReference>
<dbReference type="Gene3D" id="1.10.510.10">
    <property type="entry name" value="Transferase(Phosphotransferase) domain 1"/>
    <property type="match status" value="1"/>
</dbReference>
<evidence type="ECO:0000256" key="6">
    <source>
        <dbReference type="SAM" id="Phobius"/>
    </source>
</evidence>
<dbReference type="GO" id="GO:0005524">
    <property type="term" value="F:ATP binding"/>
    <property type="evidence" value="ECO:0007669"/>
    <property type="project" value="UniProtKB-KW"/>
</dbReference>
<dbReference type="SMART" id="SM00220">
    <property type="entry name" value="S_TKc"/>
    <property type="match status" value="1"/>
</dbReference>
<gene>
    <name evidence="8" type="ORF">MNBD_GAMMA21-676</name>
</gene>
<keyword evidence="2" id="KW-0547">Nucleotide-binding</keyword>
<protein>
    <submittedName>
        <fullName evidence="8">Serine/threonine protein kinase PrkC, regulator of stationary phase</fullName>
    </submittedName>
</protein>
<keyword evidence="4" id="KW-0067">ATP-binding</keyword>
<feature type="compositionally biased region" description="Polar residues" evidence="5">
    <location>
        <begin position="307"/>
        <end position="321"/>
    </location>
</feature>
<dbReference type="CDD" id="cd14014">
    <property type="entry name" value="STKc_PknB_like"/>
    <property type="match status" value="1"/>
</dbReference>
<keyword evidence="6" id="KW-0472">Membrane</keyword>
<dbReference type="SUPFAM" id="SSF56112">
    <property type="entry name" value="Protein kinase-like (PK-like)"/>
    <property type="match status" value="1"/>
</dbReference>
<dbReference type="AlphaFoldDB" id="A0A3B1A8Q4"/>
<sequence>MSKQDKHSTENQVASVISLPGYEIKDVLGKGGMAVVYLAVQKSIGRQVALKILAPDHTDDSFTERFLREARIVSSLAHPNIITIYDAGVHQGCHFMAMEYVPGKNLRDARDMLNRKHKIAIIKQIAQALDYAGHKGYIHRDIKPENILLHEDGRAILTDFGIARSLDTTQGLTITGKVIGTPYYMSPEQTKGLGVDHRSDIYSLGIVLFQALAGYVPYDGPSLVAIGIKHLSDPIPELPPGMDIFQPIINICLSKDPAHRYQTAGEFLKALNQISEADIDFLDAKFAANKKAGKNYRAKTISTNSNQIKAGLKSKTNSPSKSQKKKEPAQEFNYDVTSSDDYKRLGRRKRTLALLVMLIILAGLGYLKQDFLLQSWQTYIAPEINQYLKQTTLQENEQDNAINNPEPSPVIPPAQIGDSIQTEKAIADLVLPLNANIEMINQLTLSNRKSLQDNPTNKIAKKHLEQIAQWYVFQTGAAIESHDHSGARLFIAQANDTLPAAFIPQKLLQLDNQLLRHEAIQGHMQRATEYIKSGALTSPKTNNAVAELQAVLSIDPSYTFARDKLNEITKYYFSNAKSHQASARPHEALASIELGLTVDKSHTGLLQLKQSIQQIIQQQERLMSILIQAEAQFQAGKVILPKEGSATYLYKQVLREQKDNKNAQAGLFKAEDYVIKQIQTAIWKKKFPIAEKILKAALNEFPGSTRLDQVHNKFITEQSANAPRITHLLVSDQPFATLLSEQHTLSVTPTIHLGFTYTNLSKDTTALTLQLESVTENQMIIKKKLLVSEATGEQKITIQHPVATFIPGQYRVSISLNSKTLINKNFEIRAR</sequence>
<keyword evidence="8" id="KW-0723">Serine/threonine-protein kinase</keyword>
<keyword evidence="1" id="KW-0808">Transferase</keyword>
<evidence type="ECO:0000256" key="5">
    <source>
        <dbReference type="SAM" id="MobiDB-lite"/>
    </source>
</evidence>